<accession>A0A1G9BE22</accession>
<dbReference type="RefSeq" id="WP_092157452.1">
    <property type="nucleotide sequence ID" value="NZ_FNGA01000001.1"/>
</dbReference>
<dbReference type="InterPro" id="IPR054698">
    <property type="entry name" value="rSAM_Se_TrsS"/>
</dbReference>
<keyword evidence="4" id="KW-0408">Iron</keyword>
<dbReference type="STRING" id="246191.SAMN05660337_0249"/>
<dbReference type="PANTHER" id="PTHR43306:SF1">
    <property type="entry name" value="7,8-DIHYDRO-6-HYDROXYMETHYLPTERIN DIMETHYLTRANSFERASE"/>
    <property type="match status" value="1"/>
</dbReference>
<dbReference type="PANTHER" id="PTHR43306">
    <property type="entry name" value="7,8-DIHYDRO-6-HYDROXYMETHYLPTERIN DIMETHYLTRANSFERASE"/>
    <property type="match status" value="1"/>
</dbReference>
<evidence type="ECO:0000256" key="4">
    <source>
        <dbReference type="ARBA" id="ARBA00023004"/>
    </source>
</evidence>
<dbReference type="AlphaFoldDB" id="A0A1G9BE22"/>
<dbReference type="InterPro" id="IPR058240">
    <property type="entry name" value="rSAM_sf"/>
</dbReference>
<keyword evidence="5" id="KW-0411">Iron-sulfur</keyword>
<name>A0A1G9BE22_9BACT</name>
<evidence type="ECO:0000256" key="3">
    <source>
        <dbReference type="ARBA" id="ARBA00022723"/>
    </source>
</evidence>
<dbReference type="Gene3D" id="3.20.20.70">
    <property type="entry name" value="Aldolase class I"/>
    <property type="match status" value="1"/>
</dbReference>
<dbReference type="InterPro" id="IPR013785">
    <property type="entry name" value="Aldolase_TIM"/>
</dbReference>
<organism evidence="7 8">
    <name type="scientific">Maridesulfovibrio ferrireducens</name>
    <dbReference type="NCBI Taxonomy" id="246191"/>
    <lineage>
        <taxon>Bacteria</taxon>
        <taxon>Pseudomonadati</taxon>
        <taxon>Thermodesulfobacteriota</taxon>
        <taxon>Desulfovibrionia</taxon>
        <taxon>Desulfovibrionales</taxon>
        <taxon>Desulfovibrionaceae</taxon>
        <taxon>Maridesulfovibrio</taxon>
    </lineage>
</organism>
<dbReference type="InterPro" id="IPR007197">
    <property type="entry name" value="rSAM"/>
</dbReference>
<proteinExistence type="predicted"/>
<keyword evidence="3" id="KW-0479">Metal-binding</keyword>
<dbReference type="InterPro" id="IPR034474">
    <property type="entry name" value="Methyltransferase_Class_D"/>
</dbReference>
<reference evidence="8" key="1">
    <citation type="submission" date="2016-10" db="EMBL/GenBank/DDBJ databases">
        <authorList>
            <person name="Varghese N."/>
            <person name="Submissions S."/>
        </authorList>
    </citation>
    <scope>NUCLEOTIDE SEQUENCE [LARGE SCALE GENOMIC DNA]</scope>
    <source>
        <strain evidence="8">DSM 16995</strain>
    </source>
</reference>
<dbReference type="GO" id="GO:0051536">
    <property type="term" value="F:iron-sulfur cluster binding"/>
    <property type="evidence" value="ECO:0007669"/>
    <property type="project" value="UniProtKB-KW"/>
</dbReference>
<evidence type="ECO:0000259" key="6">
    <source>
        <dbReference type="PROSITE" id="PS51918"/>
    </source>
</evidence>
<dbReference type="Proteomes" id="UP000199053">
    <property type="component" value="Unassembled WGS sequence"/>
</dbReference>
<dbReference type="SUPFAM" id="SSF102114">
    <property type="entry name" value="Radical SAM enzymes"/>
    <property type="match status" value="1"/>
</dbReference>
<feature type="domain" description="Radical SAM core" evidence="6">
    <location>
        <begin position="89"/>
        <end position="329"/>
    </location>
</feature>
<dbReference type="Pfam" id="PF04055">
    <property type="entry name" value="Radical_SAM"/>
    <property type="match status" value="1"/>
</dbReference>
<evidence type="ECO:0000256" key="2">
    <source>
        <dbReference type="ARBA" id="ARBA00022691"/>
    </source>
</evidence>
<dbReference type="SFLD" id="SFLDS00029">
    <property type="entry name" value="Radical_SAM"/>
    <property type="match status" value="1"/>
</dbReference>
<sequence>MNTDFNIYETASVCPVCLKRISAQRITKNGETRIVKRCIEHGEFSTPVWRGEPNIQNWARPKIPSAPPVTDTTVSKGCPFDCGLCPEHNQHTCTTLIEITWRCDLNCKICFASAGNSEHQTLVRPDPTIDELKDLLTKVRETAGPCNLQLSGGEPAVRDDLPQIAAIAKELGFPFVQINTNGLRVARQEGLAKLWADSGVDSAFLQFDGTRDDIYESIRGRALMKEKMEAIKNLTEAGIGVVLVPTIVPGVNDDNIGEILKLAISHSPGIRGVHFQPVSYFGRYPESPSDKSRITLPEIMSKLEEQTSELVHKVDFLPPACEHSLCSFHSNYMVMEDGKLKKLSGKNEACCAPRPASEGAEKSRTFVRRQWAAPAVEECGCKKPLDDLDRFIQRAKTHILAVSGMAFQDAWTLDLERLRGCCIHVASPNGKLIPFCAYNLTSMDGSSLYRGRND</sequence>
<keyword evidence="2" id="KW-0949">S-adenosyl-L-methionine</keyword>
<dbReference type="GO" id="GO:0046872">
    <property type="term" value="F:metal ion binding"/>
    <property type="evidence" value="ECO:0007669"/>
    <property type="project" value="UniProtKB-KW"/>
</dbReference>
<dbReference type="Pfam" id="PF23545">
    <property type="entry name" value="Zn_ribbon_HMPTM"/>
    <property type="match status" value="1"/>
</dbReference>
<dbReference type="InterPro" id="IPR056488">
    <property type="entry name" value="Zn_ribbon_HMPTM"/>
</dbReference>
<gene>
    <name evidence="7" type="ORF">SAMN05660337_0249</name>
</gene>
<dbReference type="SFLD" id="SFLDG01100">
    <property type="entry name" value="methyltransferase_(Class_D)"/>
    <property type="match status" value="1"/>
</dbReference>
<comment type="cofactor">
    <cofactor evidence="1">
        <name>[4Fe-4S] cluster</name>
        <dbReference type="ChEBI" id="CHEBI:49883"/>
    </cofactor>
</comment>
<evidence type="ECO:0000256" key="5">
    <source>
        <dbReference type="ARBA" id="ARBA00023014"/>
    </source>
</evidence>
<dbReference type="GO" id="GO:0003824">
    <property type="term" value="F:catalytic activity"/>
    <property type="evidence" value="ECO:0007669"/>
    <property type="project" value="InterPro"/>
</dbReference>
<dbReference type="EMBL" id="FNGA01000001">
    <property type="protein sequence ID" value="SDK37324.1"/>
    <property type="molecule type" value="Genomic_DNA"/>
</dbReference>
<dbReference type="NCBIfam" id="NF045646">
    <property type="entry name" value="rSAM_Se_TrsS"/>
    <property type="match status" value="1"/>
</dbReference>
<dbReference type="CDD" id="cd01335">
    <property type="entry name" value="Radical_SAM"/>
    <property type="match status" value="1"/>
</dbReference>
<dbReference type="SFLD" id="SFLDG01067">
    <property type="entry name" value="SPASM/twitch_domain_containing"/>
    <property type="match status" value="1"/>
</dbReference>
<protein>
    <recommendedName>
        <fullName evidence="6">Radical SAM core domain-containing protein</fullName>
    </recommendedName>
</protein>
<dbReference type="OrthoDB" id="9782387at2"/>
<evidence type="ECO:0000256" key="1">
    <source>
        <dbReference type="ARBA" id="ARBA00001966"/>
    </source>
</evidence>
<evidence type="ECO:0000313" key="7">
    <source>
        <dbReference type="EMBL" id="SDK37324.1"/>
    </source>
</evidence>
<dbReference type="PROSITE" id="PS51918">
    <property type="entry name" value="RADICAL_SAM"/>
    <property type="match status" value="1"/>
</dbReference>
<evidence type="ECO:0000313" key="8">
    <source>
        <dbReference type="Proteomes" id="UP000199053"/>
    </source>
</evidence>
<keyword evidence="8" id="KW-1185">Reference proteome</keyword>